<dbReference type="EMBL" id="BX294153">
    <property type="protein sequence ID" value="CAD79209.1"/>
    <property type="molecule type" value="Genomic_DNA"/>
</dbReference>
<dbReference type="STRING" id="243090.RB11603"/>
<dbReference type="AlphaFoldDB" id="Q7UE39"/>
<proteinExistence type="predicted"/>
<dbReference type="KEGG" id="rba:RB11603"/>
<dbReference type="EnsemblBacteria" id="CAD79209">
    <property type="protein sequence ID" value="CAD79209"/>
    <property type="gene ID" value="RB11603"/>
</dbReference>
<reference evidence="1 2" key="1">
    <citation type="journal article" date="2003" name="Proc. Natl. Acad. Sci. U.S.A.">
        <title>Complete genome sequence of the marine planctomycete Pirellula sp. strain 1.</title>
        <authorList>
            <person name="Gloeckner F.O."/>
            <person name="Kube M."/>
            <person name="Bauer M."/>
            <person name="Teeling H."/>
            <person name="Lombardot T."/>
            <person name="Ludwig W."/>
            <person name="Gade D."/>
            <person name="Beck A."/>
            <person name="Borzym K."/>
            <person name="Heitmann K."/>
            <person name="Rabus R."/>
            <person name="Schlesner H."/>
            <person name="Amann R."/>
            <person name="Reinhardt R."/>
        </authorList>
    </citation>
    <scope>NUCLEOTIDE SEQUENCE [LARGE SCALE GENOMIC DNA]</scope>
    <source>
        <strain evidence="2">DSM 10527 / NCIMB 13988 / SH1</strain>
    </source>
</reference>
<name>Q7UE39_RHOBA</name>
<dbReference type="Proteomes" id="UP000001025">
    <property type="component" value="Chromosome"/>
</dbReference>
<evidence type="ECO:0000313" key="2">
    <source>
        <dbReference type="Proteomes" id="UP000001025"/>
    </source>
</evidence>
<accession>Q7UE39</accession>
<dbReference type="InParanoid" id="Q7UE39"/>
<protein>
    <submittedName>
        <fullName evidence="1">Uncharacterized protein</fullName>
    </submittedName>
</protein>
<evidence type="ECO:0000313" key="1">
    <source>
        <dbReference type="EMBL" id="CAD79209.1"/>
    </source>
</evidence>
<gene>
    <name evidence="1" type="ordered locus">RB11603</name>
</gene>
<organism evidence="1 2">
    <name type="scientific">Rhodopirellula baltica (strain DSM 10527 / NCIMB 13988 / SH1)</name>
    <dbReference type="NCBI Taxonomy" id="243090"/>
    <lineage>
        <taxon>Bacteria</taxon>
        <taxon>Pseudomonadati</taxon>
        <taxon>Planctomycetota</taxon>
        <taxon>Planctomycetia</taxon>
        <taxon>Pirellulales</taxon>
        <taxon>Pirellulaceae</taxon>
        <taxon>Rhodopirellula</taxon>
    </lineage>
</organism>
<keyword evidence="2" id="KW-1185">Reference proteome</keyword>
<dbReference type="HOGENOM" id="CLU_3347899_0_0_0"/>
<sequence>MLFTPSLVYHRGVGEEASRCVLCANATSSCLAKRESQ</sequence>